<dbReference type="EMBL" id="CAKLDM010000003">
    <property type="protein sequence ID" value="CAH0542659.1"/>
    <property type="molecule type" value="Genomic_DNA"/>
</dbReference>
<comment type="caution">
    <text evidence="2">The sequence shown here is derived from an EMBL/GenBank/DDBJ whole genome shotgun (WGS) entry which is preliminary data.</text>
</comment>
<keyword evidence="1" id="KW-0472">Membrane</keyword>
<gene>
    <name evidence="2" type="ORF">VMF7928_04142</name>
</gene>
<evidence type="ECO:0000313" key="2">
    <source>
        <dbReference type="EMBL" id="CAH0542659.1"/>
    </source>
</evidence>
<keyword evidence="1" id="KW-1133">Transmembrane helix</keyword>
<reference evidence="2" key="1">
    <citation type="submission" date="2021-11" db="EMBL/GenBank/DDBJ databases">
        <authorList>
            <person name="Rodrigo-Torres L."/>
            <person name="Arahal R. D."/>
            <person name="Lucena T."/>
        </authorList>
    </citation>
    <scope>NUCLEOTIDE SEQUENCE</scope>
    <source>
        <strain evidence="2">CECT 7928</strain>
    </source>
</reference>
<accession>A0ABN8EAP4</accession>
<dbReference type="Proteomes" id="UP000838748">
    <property type="component" value="Unassembled WGS sequence"/>
</dbReference>
<name>A0ABN8EAP4_9VIBR</name>
<evidence type="ECO:0008006" key="4">
    <source>
        <dbReference type="Google" id="ProtNLM"/>
    </source>
</evidence>
<proteinExistence type="predicted"/>
<protein>
    <recommendedName>
        <fullName evidence="4">DUF4145 domain-containing protein</fullName>
    </recommendedName>
</protein>
<organism evidence="2 3">
    <name type="scientific">Vibrio marisflavi CECT 7928</name>
    <dbReference type="NCBI Taxonomy" id="634439"/>
    <lineage>
        <taxon>Bacteria</taxon>
        <taxon>Pseudomonadati</taxon>
        <taxon>Pseudomonadota</taxon>
        <taxon>Gammaproteobacteria</taxon>
        <taxon>Vibrionales</taxon>
        <taxon>Vibrionaceae</taxon>
        <taxon>Vibrio</taxon>
    </lineage>
</organism>
<sequence length="126" mass="14949">MSDIEKVILRTRKIESLLRLQYHAEGQGLDQLITSCEERLPHDVIDKLRYIASTYDKVVHEDKYQSDIERQFLSVCNDCERELTPRSGRFIWRVAITLMTLITLIAIAFYYAHWDELTRHIIVNPR</sequence>
<dbReference type="RefSeq" id="WP_237363631.1">
    <property type="nucleotide sequence ID" value="NZ_CAKLDM010000003.1"/>
</dbReference>
<evidence type="ECO:0000313" key="3">
    <source>
        <dbReference type="Proteomes" id="UP000838748"/>
    </source>
</evidence>
<keyword evidence="3" id="KW-1185">Reference proteome</keyword>
<feature type="transmembrane region" description="Helical" evidence="1">
    <location>
        <begin position="90"/>
        <end position="112"/>
    </location>
</feature>
<evidence type="ECO:0000256" key="1">
    <source>
        <dbReference type="SAM" id="Phobius"/>
    </source>
</evidence>
<keyword evidence="1" id="KW-0812">Transmembrane</keyword>